<gene>
    <name evidence="3" type="primary">LOC104604432</name>
</gene>
<dbReference type="PANTHER" id="PTHR47992">
    <property type="entry name" value="PROTEIN PHOSPHATASE"/>
    <property type="match status" value="1"/>
</dbReference>
<name>A0A1U8AIN8_NELNU</name>
<dbReference type="InterPro" id="IPR001932">
    <property type="entry name" value="PPM-type_phosphatase-like_dom"/>
</dbReference>
<dbReference type="PROSITE" id="PS51746">
    <property type="entry name" value="PPM_2"/>
    <property type="match status" value="1"/>
</dbReference>
<sequence>MGICVSTASSETHKAEDGSDNVVVIQNSLQNEEIPKLDSFHSQQGSKGPNQDAAILFQGYGGEDGVFCGVFDGHGKNGHIISKIVRNRLPSLLLDRKNALSVLDTAVRDQDCGDQEDRLESDSKLMSNKVFHEWKEAYLSAFKVMDKELKLNEKLDCSTSGTTAVTIIKQGEDLVIANLGDSRAMLGTLTENGLMVVQLTTDLKPSLPSEAERIKKNNGRIFALRNEPDTLRVWLPNDNFPGLAMTRAFGDFQLKNYGIISIPKISYHRLTVNDQFLVLATDGVWDVLSVKQVASILWFAENRETAAKAVVDAAVTKWRYKFPSSKVDDCTVVCLFLQEKR</sequence>
<keyword evidence="2" id="KW-1185">Reference proteome</keyword>
<dbReference type="InParanoid" id="A0A1U8AIN8"/>
<protein>
    <submittedName>
        <fullName evidence="3">Probable protein phosphatase 2C 12</fullName>
    </submittedName>
</protein>
<accession>A0A1U8AIN8</accession>
<dbReference type="RefSeq" id="XP_010267059.1">
    <property type="nucleotide sequence ID" value="XM_010268757.2"/>
</dbReference>
<dbReference type="GO" id="GO:0004722">
    <property type="term" value="F:protein serine/threonine phosphatase activity"/>
    <property type="evidence" value="ECO:0000318"/>
    <property type="project" value="GO_Central"/>
</dbReference>
<dbReference type="InterPro" id="IPR015655">
    <property type="entry name" value="PP2C"/>
</dbReference>
<dbReference type="Pfam" id="PF00481">
    <property type="entry name" value="PP2C"/>
    <property type="match status" value="1"/>
</dbReference>
<dbReference type="GO" id="GO:1902531">
    <property type="term" value="P:regulation of intracellular signal transduction"/>
    <property type="evidence" value="ECO:0000318"/>
    <property type="project" value="GO_Central"/>
</dbReference>
<dbReference type="SUPFAM" id="SSF81606">
    <property type="entry name" value="PP2C-like"/>
    <property type="match status" value="1"/>
</dbReference>
<dbReference type="FunCoup" id="A0A1U8AIN8">
    <property type="interactions" value="372"/>
</dbReference>
<dbReference type="SMART" id="SM00332">
    <property type="entry name" value="PP2Cc"/>
    <property type="match status" value="1"/>
</dbReference>
<dbReference type="eggNOG" id="KOG0698">
    <property type="taxonomic scope" value="Eukaryota"/>
</dbReference>
<dbReference type="Proteomes" id="UP000189703">
    <property type="component" value="Unplaced"/>
</dbReference>
<organism evidence="2 3">
    <name type="scientific">Nelumbo nucifera</name>
    <name type="common">Sacred lotus</name>
    <dbReference type="NCBI Taxonomy" id="4432"/>
    <lineage>
        <taxon>Eukaryota</taxon>
        <taxon>Viridiplantae</taxon>
        <taxon>Streptophyta</taxon>
        <taxon>Embryophyta</taxon>
        <taxon>Tracheophyta</taxon>
        <taxon>Spermatophyta</taxon>
        <taxon>Magnoliopsida</taxon>
        <taxon>Proteales</taxon>
        <taxon>Nelumbonaceae</taxon>
        <taxon>Nelumbo</taxon>
    </lineage>
</organism>
<proteinExistence type="predicted"/>
<dbReference type="InterPro" id="IPR036457">
    <property type="entry name" value="PPM-type-like_dom_sf"/>
</dbReference>
<evidence type="ECO:0000313" key="3">
    <source>
        <dbReference type="RefSeq" id="XP_010267059.1"/>
    </source>
</evidence>
<dbReference type="Gene3D" id="3.60.40.10">
    <property type="entry name" value="PPM-type phosphatase domain"/>
    <property type="match status" value="1"/>
</dbReference>
<feature type="domain" description="PPM-type phosphatase" evidence="1">
    <location>
        <begin position="37"/>
        <end position="337"/>
    </location>
</feature>
<dbReference type="AlphaFoldDB" id="A0A1U8AIN8"/>
<dbReference type="GeneID" id="104604432"/>
<dbReference type="OrthoDB" id="10264738at2759"/>
<evidence type="ECO:0000313" key="2">
    <source>
        <dbReference type="Proteomes" id="UP000189703"/>
    </source>
</evidence>
<dbReference type="KEGG" id="nnu:104604432"/>
<reference evidence="3" key="1">
    <citation type="submission" date="2025-08" db="UniProtKB">
        <authorList>
            <consortium name="RefSeq"/>
        </authorList>
    </citation>
    <scope>IDENTIFICATION</scope>
</reference>
<dbReference type="OMA" id="RRCNGCV"/>
<evidence type="ECO:0000259" key="1">
    <source>
        <dbReference type="PROSITE" id="PS51746"/>
    </source>
</evidence>
<dbReference type="CDD" id="cd00143">
    <property type="entry name" value="PP2Cc"/>
    <property type="match status" value="1"/>
</dbReference>